<keyword evidence="4" id="KW-0804">Transcription</keyword>
<feature type="domain" description="Heat-inducible transcription repressor HrcA C-terminal" evidence="5">
    <location>
        <begin position="100"/>
        <end position="213"/>
    </location>
</feature>
<dbReference type="InterPro" id="IPR036388">
    <property type="entry name" value="WH-like_DNA-bd_sf"/>
</dbReference>
<dbReference type="STRING" id="1802399.A3E39_03045"/>
<dbReference type="GO" id="GO:0045892">
    <property type="term" value="P:negative regulation of DNA-templated transcription"/>
    <property type="evidence" value="ECO:0007669"/>
    <property type="project" value="TreeGrafter"/>
</dbReference>
<dbReference type="PANTHER" id="PTHR34824:SF1">
    <property type="entry name" value="HEAT-INDUCIBLE TRANSCRIPTION REPRESSOR HRCA"/>
    <property type="match status" value="1"/>
</dbReference>
<evidence type="ECO:0000256" key="1">
    <source>
        <dbReference type="ARBA" id="ARBA00022491"/>
    </source>
</evidence>
<keyword evidence="1" id="KW-0678">Repressor</keyword>
<keyword evidence="3" id="KW-0346">Stress response</keyword>
<evidence type="ECO:0000256" key="4">
    <source>
        <dbReference type="ARBA" id="ARBA00023163"/>
    </source>
</evidence>
<dbReference type="InterPro" id="IPR036390">
    <property type="entry name" value="WH_DNA-bd_sf"/>
</dbReference>
<protein>
    <recommendedName>
        <fullName evidence="5">Heat-inducible transcription repressor HrcA C-terminal domain-containing protein</fullName>
    </recommendedName>
</protein>
<reference evidence="6 7" key="1">
    <citation type="journal article" date="2016" name="Nat. Commun.">
        <title>Thousands of microbial genomes shed light on interconnected biogeochemical processes in an aquifer system.</title>
        <authorList>
            <person name="Anantharaman K."/>
            <person name="Brown C.T."/>
            <person name="Hug L.A."/>
            <person name="Sharon I."/>
            <person name="Castelle C.J."/>
            <person name="Probst A.J."/>
            <person name="Thomas B.C."/>
            <person name="Singh A."/>
            <person name="Wilkins M.J."/>
            <person name="Karaoz U."/>
            <person name="Brodie E.L."/>
            <person name="Williams K.H."/>
            <person name="Hubbard S.S."/>
            <person name="Banfield J.F."/>
        </authorList>
    </citation>
    <scope>NUCLEOTIDE SEQUENCE [LARGE SCALE GENOMIC DNA]</scope>
</reference>
<dbReference type="Gene3D" id="1.10.10.10">
    <property type="entry name" value="Winged helix-like DNA-binding domain superfamily/Winged helix DNA-binding domain"/>
    <property type="match status" value="1"/>
</dbReference>
<evidence type="ECO:0000313" key="7">
    <source>
        <dbReference type="Proteomes" id="UP000176603"/>
    </source>
</evidence>
<gene>
    <name evidence="6" type="ORF">A3E39_03045</name>
</gene>
<dbReference type="Pfam" id="PF01628">
    <property type="entry name" value="HrcA"/>
    <property type="match status" value="1"/>
</dbReference>
<dbReference type="SUPFAM" id="SSF46785">
    <property type="entry name" value="Winged helix' DNA-binding domain"/>
    <property type="match status" value="1"/>
</dbReference>
<dbReference type="InterPro" id="IPR002571">
    <property type="entry name" value="HrcA"/>
</dbReference>
<sequence>MDPRIAQVLSLLIEDYIETAEPVGSSALVQAHDLEVSSATIRNWFADLEDDGYLIQPHTSAGRIPSESAFHWYVDNRLGDAESRKKDRDLLKTAASDATDSVTEAKAYAKVCSAIVGSAAVVGSNRADSYYTGLTELFKQPEFHDWSRVVSMTSILDRLDERLNQLRKTKFTIPTIRLGNDCPFGNACGSVILTLPDSVVFVLLGPMRMDYKKARNVMSAVRETVA</sequence>
<comment type="caution">
    <text evidence="6">The sequence shown here is derived from an EMBL/GenBank/DDBJ whole genome shotgun (WGS) entry which is preliminary data.</text>
</comment>
<dbReference type="Gene3D" id="3.30.450.40">
    <property type="match status" value="1"/>
</dbReference>
<dbReference type="InterPro" id="IPR029016">
    <property type="entry name" value="GAF-like_dom_sf"/>
</dbReference>
<dbReference type="InterPro" id="IPR021153">
    <property type="entry name" value="HrcA_C"/>
</dbReference>
<organism evidence="6 7">
    <name type="scientific">Candidatus Uhrbacteria bacterium RIFCSPHIGHO2_12_FULL_60_25</name>
    <dbReference type="NCBI Taxonomy" id="1802399"/>
    <lineage>
        <taxon>Bacteria</taxon>
        <taxon>Candidatus Uhriibacteriota</taxon>
    </lineage>
</organism>
<evidence type="ECO:0000259" key="5">
    <source>
        <dbReference type="Pfam" id="PF01628"/>
    </source>
</evidence>
<proteinExistence type="predicted"/>
<dbReference type="PANTHER" id="PTHR34824">
    <property type="entry name" value="HEAT-INDUCIBLE TRANSCRIPTION REPRESSOR HRCA"/>
    <property type="match status" value="1"/>
</dbReference>
<dbReference type="EMBL" id="MGEH01000036">
    <property type="protein sequence ID" value="OGL78207.1"/>
    <property type="molecule type" value="Genomic_DNA"/>
</dbReference>
<evidence type="ECO:0000256" key="2">
    <source>
        <dbReference type="ARBA" id="ARBA00023015"/>
    </source>
</evidence>
<name>A0A1F7UKH5_9BACT</name>
<accession>A0A1F7UKH5</accession>
<dbReference type="GO" id="GO:0003677">
    <property type="term" value="F:DNA binding"/>
    <property type="evidence" value="ECO:0007669"/>
    <property type="project" value="InterPro"/>
</dbReference>
<keyword evidence="2" id="KW-0805">Transcription regulation</keyword>
<evidence type="ECO:0000313" key="6">
    <source>
        <dbReference type="EMBL" id="OGL78207.1"/>
    </source>
</evidence>
<evidence type="ECO:0000256" key="3">
    <source>
        <dbReference type="ARBA" id="ARBA00023016"/>
    </source>
</evidence>
<dbReference type="AlphaFoldDB" id="A0A1F7UKH5"/>
<dbReference type="Proteomes" id="UP000176603">
    <property type="component" value="Unassembled WGS sequence"/>
</dbReference>
<dbReference type="SUPFAM" id="SSF55781">
    <property type="entry name" value="GAF domain-like"/>
    <property type="match status" value="1"/>
</dbReference>